<feature type="binding site" description="axial binding residue" evidence="8">
    <location>
        <position position="502"/>
    </location>
    <ligand>
        <name>heme</name>
        <dbReference type="ChEBI" id="CHEBI:30413"/>
    </ligand>
    <ligandPart>
        <name>Fe</name>
        <dbReference type="ChEBI" id="CHEBI:18248"/>
    </ligandPart>
</feature>
<dbReference type="InterPro" id="IPR002401">
    <property type="entry name" value="Cyt_P450_E_grp-I"/>
</dbReference>
<keyword evidence="4 8" id="KW-0479">Metal-binding</keyword>
<dbReference type="SUPFAM" id="SSF48264">
    <property type="entry name" value="Cytochrome P450"/>
    <property type="match status" value="1"/>
</dbReference>
<keyword evidence="6 8" id="KW-0408">Iron</keyword>
<evidence type="ECO:0000313" key="11">
    <source>
        <dbReference type="Proteomes" id="UP001283341"/>
    </source>
</evidence>
<gene>
    <name evidence="10" type="ORF">B0H66DRAFT_578019</name>
</gene>
<evidence type="ECO:0000313" key="10">
    <source>
        <dbReference type="EMBL" id="KAK3312632.1"/>
    </source>
</evidence>
<keyword evidence="9" id="KW-0472">Membrane</keyword>
<keyword evidence="11" id="KW-1185">Reference proteome</keyword>
<proteinExistence type="inferred from homology"/>
<evidence type="ECO:0000256" key="3">
    <source>
        <dbReference type="ARBA" id="ARBA00022617"/>
    </source>
</evidence>
<comment type="caution">
    <text evidence="10">The sequence shown here is derived from an EMBL/GenBank/DDBJ whole genome shotgun (WGS) entry which is preliminary data.</text>
</comment>
<comment type="cofactor">
    <cofactor evidence="1 8">
        <name>heme</name>
        <dbReference type="ChEBI" id="CHEBI:30413"/>
    </cofactor>
</comment>
<evidence type="ECO:0000256" key="6">
    <source>
        <dbReference type="ARBA" id="ARBA00023004"/>
    </source>
</evidence>
<sequence length="559" mass="62479">MEPLILPWTAGEAGIVQPCLLAAITGILSHLLYFIRGYHVTSAYGILMAHTSIYAALTVAATSQTGLVSGILVSTAMFTSYLAALFTSIIIYRVFFHRLSHFPGPLFAKMTKFYGPWTNRNGQMHIEQNKLFEKYGSDIVRIAPNELAILSTDAIQKIHSSRSGCRKRNAGVYDVLHYKGEYNLDSILDREEHRYRRQVWEKAMTTSSLAAYEKSTREICHRWLNKIVSVDGKPIDTSLFSLLITFDHMGKIGFSHEFGTIEAGEENRMLRLLEIMFGQVAKMGELAWPVALLKGFNVGGEAAEFDELAKQMADSREREDDSENGKEDILKHFIRDLRAEKPLAFFNRNVLYSDAGLVLVGATDTIAAALSYAFYHLATHPLTQEKLYNEISNVFGKSVSSEFANTDLSKIAYLDAVIDETLRLDNPVCNNAARMVPPEGLVVDGVFIPGGSAIRVPGYAMQRSDKAFVRAGEFIPERWTTEPDLVLDRAAFMPFLVGPNNCVGKRLAMMVLRLVLSYTVYKYRFELAAGEDGTAIRREAVNNLILKPGPLNLVFTNRQ</sequence>
<dbReference type="EMBL" id="JAUEDM010000008">
    <property type="protein sequence ID" value="KAK3312632.1"/>
    <property type="molecule type" value="Genomic_DNA"/>
</dbReference>
<evidence type="ECO:0000256" key="8">
    <source>
        <dbReference type="PIRSR" id="PIRSR602401-1"/>
    </source>
</evidence>
<keyword evidence="9" id="KW-1133">Transmembrane helix</keyword>
<dbReference type="Proteomes" id="UP001283341">
    <property type="component" value="Unassembled WGS sequence"/>
</dbReference>
<dbReference type="Gene3D" id="1.10.630.10">
    <property type="entry name" value="Cytochrome P450"/>
    <property type="match status" value="1"/>
</dbReference>
<keyword evidence="9" id="KW-0812">Transmembrane</keyword>
<dbReference type="PRINTS" id="PR00463">
    <property type="entry name" value="EP450I"/>
</dbReference>
<feature type="transmembrane region" description="Helical" evidence="9">
    <location>
        <begin position="42"/>
        <end position="61"/>
    </location>
</feature>
<dbReference type="InterPro" id="IPR036396">
    <property type="entry name" value="Cyt_P450_sf"/>
</dbReference>
<dbReference type="PANTHER" id="PTHR24305:SF187">
    <property type="entry name" value="P450, PUTATIVE (EUROFUNG)-RELATED"/>
    <property type="match status" value="1"/>
</dbReference>
<evidence type="ECO:0000256" key="5">
    <source>
        <dbReference type="ARBA" id="ARBA00023002"/>
    </source>
</evidence>
<accession>A0AAE0LYQ2</accession>
<evidence type="ECO:0000256" key="2">
    <source>
        <dbReference type="ARBA" id="ARBA00010617"/>
    </source>
</evidence>
<evidence type="ECO:0000256" key="4">
    <source>
        <dbReference type="ARBA" id="ARBA00022723"/>
    </source>
</evidence>
<keyword evidence="3 8" id="KW-0349">Heme</keyword>
<dbReference type="GO" id="GO:0004497">
    <property type="term" value="F:monooxygenase activity"/>
    <property type="evidence" value="ECO:0007669"/>
    <property type="project" value="UniProtKB-KW"/>
</dbReference>
<name>A0AAE0LYQ2_9PEZI</name>
<reference evidence="10" key="2">
    <citation type="submission" date="2023-06" db="EMBL/GenBank/DDBJ databases">
        <authorList>
            <consortium name="Lawrence Berkeley National Laboratory"/>
            <person name="Haridas S."/>
            <person name="Hensen N."/>
            <person name="Bonometti L."/>
            <person name="Westerberg I."/>
            <person name="Brannstrom I.O."/>
            <person name="Guillou S."/>
            <person name="Cros-Aarteil S."/>
            <person name="Calhoun S."/>
            <person name="Kuo A."/>
            <person name="Mondo S."/>
            <person name="Pangilinan J."/>
            <person name="Riley R."/>
            <person name="Labutti K."/>
            <person name="Andreopoulos B."/>
            <person name="Lipzen A."/>
            <person name="Chen C."/>
            <person name="Yanf M."/>
            <person name="Daum C."/>
            <person name="Ng V."/>
            <person name="Clum A."/>
            <person name="Steindorff A."/>
            <person name="Ohm R."/>
            <person name="Martin F."/>
            <person name="Silar P."/>
            <person name="Natvig D."/>
            <person name="Lalanne C."/>
            <person name="Gautier V."/>
            <person name="Ament-Velasquez S.L."/>
            <person name="Kruys A."/>
            <person name="Hutchinson M.I."/>
            <person name="Powell A.J."/>
            <person name="Barry K."/>
            <person name="Miller A.N."/>
            <person name="Grigoriev I.V."/>
            <person name="Debuchy R."/>
            <person name="Gladieux P."/>
            <person name="Thoren M.H."/>
            <person name="Johannesson H."/>
        </authorList>
    </citation>
    <scope>NUCLEOTIDE SEQUENCE</scope>
    <source>
        <strain evidence="10">CBS 118394</strain>
    </source>
</reference>
<protein>
    <submittedName>
        <fullName evidence="10">Cytochrome P450</fullName>
    </submittedName>
</protein>
<dbReference type="InterPro" id="IPR001128">
    <property type="entry name" value="Cyt_P450"/>
</dbReference>
<dbReference type="GO" id="GO:0005506">
    <property type="term" value="F:iron ion binding"/>
    <property type="evidence" value="ECO:0007669"/>
    <property type="project" value="InterPro"/>
</dbReference>
<dbReference type="GO" id="GO:0020037">
    <property type="term" value="F:heme binding"/>
    <property type="evidence" value="ECO:0007669"/>
    <property type="project" value="InterPro"/>
</dbReference>
<dbReference type="PRINTS" id="PR00385">
    <property type="entry name" value="P450"/>
</dbReference>
<dbReference type="PANTHER" id="PTHR24305">
    <property type="entry name" value="CYTOCHROME P450"/>
    <property type="match status" value="1"/>
</dbReference>
<evidence type="ECO:0000256" key="1">
    <source>
        <dbReference type="ARBA" id="ARBA00001971"/>
    </source>
</evidence>
<evidence type="ECO:0000256" key="7">
    <source>
        <dbReference type="ARBA" id="ARBA00023033"/>
    </source>
</evidence>
<keyword evidence="5" id="KW-0560">Oxidoreductase</keyword>
<feature type="transmembrane region" description="Helical" evidence="9">
    <location>
        <begin position="67"/>
        <end position="92"/>
    </location>
</feature>
<dbReference type="GO" id="GO:0016705">
    <property type="term" value="F:oxidoreductase activity, acting on paired donors, with incorporation or reduction of molecular oxygen"/>
    <property type="evidence" value="ECO:0007669"/>
    <property type="project" value="InterPro"/>
</dbReference>
<organism evidence="10 11">
    <name type="scientific">Apodospora peruviana</name>
    <dbReference type="NCBI Taxonomy" id="516989"/>
    <lineage>
        <taxon>Eukaryota</taxon>
        <taxon>Fungi</taxon>
        <taxon>Dikarya</taxon>
        <taxon>Ascomycota</taxon>
        <taxon>Pezizomycotina</taxon>
        <taxon>Sordariomycetes</taxon>
        <taxon>Sordariomycetidae</taxon>
        <taxon>Sordariales</taxon>
        <taxon>Lasiosphaeriaceae</taxon>
        <taxon>Apodospora</taxon>
    </lineage>
</organism>
<evidence type="ECO:0000256" key="9">
    <source>
        <dbReference type="SAM" id="Phobius"/>
    </source>
</evidence>
<feature type="transmembrane region" description="Helical" evidence="9">
    <location>
        <begin position="15"/>
        <end position="35"/>
    </location>
</feature>
<dbReference type="InterPro" id="IPR050121">
    <property type="entry name" value="Cytochrome_P450_monoxygenase"/>
</dbReference>
<reference evidence="10" key="1">
    <citation type="journal article" date="2023" name="Mol. Phylogenet. Evol.">
        <title>Genome-scale phylogeny and comparative genomics of the fungal order Sordariales.</title>
        <authorList>
            <person name="Hensen N."/>
            <person name="Bonometti L."/>
            <person name="Westerberg I."/>
            <person name="Brannstrom I.O."/>
            <person name="Guillou S."/>
            <person name="Cros-Aarteil S."/>
            <person name="Calhoun S."/>
            <person name="Haridas S."/>
            <person name="Kuo A."/>
            <person name="Mondo S."/>
            <person name="Pangilinan J."/>
            <person name="Riley R."/>
            <person name="LaButti K."/>
            <person name="Andreopoulos B."/>
            <person name="Lipzen A."/>
            <person name="Chen C."/>
            <person name="Yan M."/>
            <person name="Daum C."/>
            <person name="Ng V."/>
            <person name="Clum A."/>
            <person name="Steindorff A."/>
            <person name="Ohm R.A."/>
            <person name="Martin F."/>
            <person name="Silar P."/>
            <person name="Natvig D.O."/>
            <person name="Lalanne C."/>
            <person name="Gautier V."/>
            <person name="Ament-Velasquez S.L."/>
            <person name="Kruys A."/>
            <person name="Hutchinson M.I."/>
            <person name="Powell A.J."/>
            <person name="Barry K."/>
            <person name="Miller A.N."/>
            <person name="Grigoriev I.V."/>
            <person name="Debuchy R."/>
            <person name="Gladieux P."/>
            <person name="Hiltunen Thoren M."/>
            <person name="Johannesson H."/>
        </authorList>
    </citation>
    <scope>NUCLEOTIDE SEQUENCE</scope>
    <source>
        <strain evidence="10">CBS 118394</strain>
    </source>
</reference>
<dbReference type="AlphaFoldDB" id="A0AAE0LYQ2"/>
<keyword evidence="7" id="KW-0503">Monooxygenase</keyword>
<comment type="similarity">
    <text evidence="2">Belongs to the cytochrome P450 family.</text>
</comment>
<dbReference type="Pfam" id="PF00067">
    <property type="entry name" value="p450"/>
    <property type="match status" value="1"/>
</dbReference>